<dbReference type="EMBL" id="MNCJ02000328">
    <property type="protein sequence ID" value="KAF5775586.1"/>
    <property type="molecule type" value="Genomic_DNA"/>
</dbReference>
<proteinExistence type="predicted"/>
<evidence type="ECO:0000256" key="5">
    <source>
        <dbReference type="ARBA" id="ARBA00023136"/>
    </source>
</evidence>
<evidence type="ECO:0000259" key="6">
    <source>
        <dbReference type="PROSITE" id="PS50011"/>
    </source>
</evidence>
<comment type="subcellular location">
    <subcellularLocation>
        <location evidence="1">Membrane</location>
        <topology evidence="1">Single-pass membrane protein</topology>
    </subcellularLocation>
</comment>
<comment type="caution">
    <text evidence="7">The sequence shown here is derived from an EMBL/GenBank/DDBJ whole genome shotgun (WGS) entry which is preliminary data.</text>
</comment>
<dbReference type="Gene3D" id="1.10.510.10">
    <property type="entry name" value="Transferase(Phosphotransferase) domain 1"/>
    <property type="match status" value="1"/>
</dbReference>
<dbReference type="InterPro" id="IPR011009">
    <property type="entry name" value="Kinase-like_dom_sf"/>
</dbReference>
<gene>
    <name evidence="7" type="ORF">HanXRQr2_Chr13g0613731</name>
</gene>
<keyword evidence="2" id="KW-0812">Transmembrane</keyword>
<reference evidence="7" key="1">
    <citation type="journal article" date="2017" name="Nature">
        <title>The sunflower genome provides insights into oil metabolism, flowering and Asterid evolution.</title>
        <authorList>
            <person name="Badouin H."/>
            <person name="Gouzy J."/>
            <person name="Grassa C.J."/>
            <person name="Murat F."/>
            <person name="Staton S.E."/>
            <person name="Cottret L."/>
            <person name="Lelandais-Briere C."/>
            <person name="Owens G.L."/>
            <person name="Carrere S."/>
            <person name="Mayjonade B."/>
            <person name="Legrand L."/>
            <person name="Gill N."/>
            <person name="Kane N.C."/>
            <person name="Bowers J.E."/>
            <person name="Hubner S."/>
            <person name="Bellec A."/>
            <person name="Berard A."/>
            <person name="Berges H."/>
            <person name="Blanchet N."/>
            <person name="Boniface M.C."/>
            <person name="Brunel D."/>
            <person name="Catrice O."/>
            <person name="Chaidir N."/>
            <person name="Claudel C."/>
            <person name="Donnadieu C."/>
            <person name="Faraut T."/>
            <person name="Fievet G."/>
            <person name="Helmstetter N."/>
            <person name="King M."/>
            <person name="Knapp S.J."/>
            <person name="Lai Z."/>
            <person name="Le Paslier M.C."/>
            <person name="Lippi Y."/>
            <person name="Lorenzon L."/>
            <person name="Mandel J.R."/>
            <person name="Marage G."/>
            <person name="Marchand G."/>
            <person name="Marquand E."/>
            <person name="Bret-Mestries E."/>
            <person name="Morien E."/>
            <person name="Nambeesan S."/>
            <person name="Nguyen T."/>
            <person name="Pegot-Espagnet P."/>
            <person name="Pouilly N."/>
            <person name="Raftis F."/>
            <person name="Sallet E."/>
            <person name="Schiex T."/>
            <person name="Thomas J."/>
            <person name="Vandecasteele C."/>
            <person name="Vares D."/>
            <person name="Vear F."/>
            <person name="Vautrin S."/>
            <person name="Crespi M."/>
            <person name="Mangin B."/>
            <person name="Burke J.M."/>
            <person name="Salse J."/>
            <person name="Munos S."/>
            <person name="Vincourt P."/>
            <person name="Rieseberg L.H."/>
            <person name="Langlade N.B."/>
        </authorList>
    </citation>
    <scope>NUCLEOTIDE SEQUENCE</scope>
    <source>
        <tissue evidence="7">Leaves</tissue>
    </source>
</reference>
<accession>A0A9K3HDZ0</accession>
<evidence type="ECO:0000313" key="8">
    <source>
        <dbReference type="Proteomes" id="UP000215914"/>
    </source>
</evidence>
<keyword evidence="7" id="KW-0808">Transferase</keyword>
<evidence type="ECO:0000256" key="3">
    <source>
        <dbReference type="ARBA" id="ARBA00022729"/>
    </source>
</evidence>
<dbReference type="InterPro" id="IPR001245">
    <property type="entry name" value="Ser-Thr/Tyr_kinase_cat_dom"/>
</dbReference>
<dbReference type="GO" id="GO:0016020">
    <property type="term" value="C:membrane"/>
    <property type="evidence" value="ECO:0007669"/>
    <property type="project" value="UniProtKB-SubCell"/>
</dbReference>
<dbReference type="GO" id="GO:0004672">
    <property type="term" value="F:protein kinase activity"/>
    <property type="evidence" value="ECO:0007669"/>
    <property type="project" value="InterPro"/>
</dbReference>
<name>A0A9K3HDZ0_HELAN</name>
<dbReference type="AlphaFoldDB" id="A0A9K3HDZ0"/>
<evidence type="ECO:0000256" key="4">
    <source>
        <dbReference type="ARBA" id="ARBA00022989"/>
    </source>
</evidence>
<sequence length="105" mass="11577">MAPEWVFKLPITSKVDVYSYGVVVLEMITGRGPGGKKQGTGENGEIERGVVKWVRDRVRDGGNGSGSESWVDNVVSGSIRGEFEREMMENLVRIALKCAEDDMQV</sequence>
<dbReference type="PROSITE" id="PS50011">
    <property type="entry name" value="PROTEIN_KINASE_DOM"/>
    <property type="match status" value="1"/>
</dbReference>
<evidence type="ECO:0000256" key="1">
    <source>
        <dbReference type="ARBA" id="ARBA00004167"/>
    </source>
</evidence>
<reference evidence="7" key="2">
    <citation type="submission" date="2020-06" db="EMBL/GenBank/DDBJ databases">
        <title>Helianthus annuus Genome sequencing and assembly Release 2.</title>
        <authorList>
            <person name="Gouzy J."/>
            <person name="Langlade N."/>
            <person name="Munos S."/>
        </authorList>
    </citation>
    <scope>NUCLEOTIDE SEQUENCE</scope>
    <source>
        <tissue evidence="7">Leaves</tissue>
    </source>
</reference>
<evidence type="ECO:0000313" key="7">
    <source>
        <dbReference type="EMBL" id="KAF5775586.1"/>
    </source>
</evidence>
<feature type="domain" description="Protein kinase" evidence="6">
    <location>
        <begin position="1"/>
        <end position="105"/>
    </location>
</feature>
<keyword evidence="3" id="KW-0732">Signal</keyword>
<keyword evidence="5" id="KW-0472">Membrane</keyword>
<keyword evidence="4" id="KW-1133">Transmembrane helix</keyword>
<dbReference type="GO" id="GO:0005524">
    <property type="term" value="F:ATP binding"/>
    <property type="evidence" value="ECO:0007669"/>
    <property type="project" value="InterPro"/>
</dbReference>
<evidence type="ECO:0000256" key="2">
    <source>
        <dbReference type="ARBA" id="ARBA00022692"/>
    </source>
</evidence>
<dbReference type="PANTHER" id="PTHR47974">
    <property type="entry name" value="OS07G0415500 PROTEIN"/>
    <property type="match status" value="1"/>
</dbReference>
<protein>
    <recommendedName>
        <fullName evidence="6">Protein kinase domain-containing protein</fullName>
    </recommendedName>
</protein>
<dbReference type="PANTHER" id="PTHR47974:SF3">
    <property type="entry name" value="RECEPTOR-LIKE SERINE_THREONINE-PROTEIN KINASE"/>
    <property type="match status" value="1"/>
</dbReference>
<keyword evidence="8" id="KW-1185">Reference proteome</keyword>
<organism evidence="7 8">
    <name type="scientific">Helianthus annuus</name>
    <name type="common">Common sunflower</name>
    <dbReference type="NCBI Taxonomy" id="4232"/>
    <lineage>
        <taxon>Eukaryota</taxon>
        <taxon>Viridiplantae</taxon>
        <taxon>Streptophyta</taxon>
        <taxon>Embryophyta</taxon>
        <taxon>Tracheophyta</taxon>
        <taxon>Spermatophyta</taxon>
        <taxon>Magnoliopsida</taxon>
        <taxon>eudicotyledons</taxon>
        <taxon>Gunneridae</taxon>
        <taxon>Pentapetalae</taxon>
        <taxon>asterids</taxon>
        <taxon>campanulids</taxon>
        <taxon>Asterales</taxon>
        <taxon>Asteraceae</taxon>
        <taxon>Asteroideae</taxon>
        <taxon>Heliantheae alliance</taxon>
        <taxon>Heliantheae</taxon>
        <taxon>Helianthus</taxon>
    </lineage>
</organism>
<dbReference type="InterPro" id="IPR000719">
    <property type="entry name" value="Prot_kinase_dom"/>
</dbReference>
<dbReference type="Gramene" id="mRNA:HanXRQr2_Chr13g0613731">
    <property type="protein sequence ID" value="CDS:HanXRQr2_Chr13g0613731.1"/>
    <property type="gene ID" value="HanXRQr2_Chr13g0613731"/>
</dbReference>
<dbReference type="Pfam" id="PF07714">
    <property type="entry name" value="PK_Tyr_Ser-Thr"/>
    <property type="match status" value="1"/>
</dbReference>
<dbReference type="Proteomes" id="UP000215914">
    <property type="component" value="Unassembled WGS sequence"/>
</dbReference>
<dbReference type="SUPFAM" id="SSF56112">
    <property type="entry name" value="Protein kinase-like (PK-like)"/>
    <property type="match status" value="1"/>
</dbReference>